<dbReference type="Proteomes" id="UP001454036">
    <property type="component" value="Unassembled WGS sequence"/>
</dbReference>
<accession>A0AAV3QD84</accession>
<dbReference type="PANTHER" id="PTHR36391">
    <property type="entry name" value="FURRY"/>
    <property type="match status" value="1"/>
</dbReference>
<name>A0AAV3QD84_LITER</name>
<organism evidence="1 2">
    <name type="scientific">Lithospermum erythrorhizon</name>
    <name type="common">Purple gromwell</name>
    <name type="synonym">Lithospermum officinale var. erythrorhizon</name>
    <dbReference type="NCBI Taxonomy" id="34254"/>
    <lineage>
        <taxon>Eukaryota</taxon>
        <taxon>Viridiplantae</taxon>
        <taxon>Streptophyta</taxon>
        <taxon>Embryophyta</taxon>
        <taxon>Tracheophyta</taxon>
        <taxon>Spermatophyta</taxon>
        <taxon>Magnoliopsida</taxon>
        <taxon>eudicotyledons</taxon>
        <taxon>Gunneridae</taxon>
        <taxon>Pentapetalae</taxon>
        <taxon>asterids</taxon>
        <taxon>lamiids</taxon>
        <taxon>Boraginales</taxon>
        <taxon>Boraginaceae</taxon>
        <taxon>Boraginoideae</taxon>
        <taxon>Lithospermeae</taxon>
        <taxon>Lithospermum</taxon>
    </lineage>
</organism>
<dbReference type="PANTHER" id="PTHR36391:SF1">
    <property type="entry name" value="FURRY"/>
    <property type="match status" value="1"/>
</dbReference>
<proteinExistence type="predicted"/>
<evidence type="ECO:0000313" key="2">
    <source>
        <dbReference type="Proteomes" id="UP001454036"/>
    </source>
</evidence>
<sequence length="126" mass="14345">MSSTPKSLFQTLKSYIKPPWSFTGPVASPEYKSSLPLATEYRPFCPATIVEKAVVPTSDPETVFDIKYFSRDQRRNRPPIKRTVLKKGDVEKMMKEAKFDVGDFPKVYLTTTVEEDYSHIGGGYQK</sequence>
<gene>
    <name evidence="1" type="ORF">LIER_17114</name>
</gene>
<reference evidence="1 2" key="1">
    <citation type="submission" date="2024-01" db="EMBL/GenBank/DDBJ databases">
        <title>The complete chloroplast genome sequence of Lithospermum erythrorhizon: insights into the phylogenetic relationship among Boraginaceae species and the maternal lineages of purple gromwells.</title>
        <authorList>
            <person name="Okada T."/>
            <person name="Watanabe K."/>
        </authorList>
    </citation>
    <scope>NUCLEOTIDE SEQUENCE [LARGE SCALE GENOMIC DNA]</scope>
</reference>
<dbReference type="EMBL" id="BAABME010003930">
    <property type="protein sequence ID" value="GAA0160595.1"/>
    <property type="molecule type" value="Genomic_DNA"/>
</dbReference>
<protein>
    <submittedName>
        <fullName evidence="1">Uncharacterized protein</fullName>
    </submittedName>
</protein>
<dbReference type="AlphaFoldDB" id="A0AAV3QD84"/>
<evidence type="ECO:0000313" key="1">
    <source>
        <dbReference type="EMBL" id="GAA0160595.1"/>
    </source>
</evidence>
<keyword evidence="2" id="KW-1185">Reference proteome</keyword>
<comment type="caution">
    <text evidence="1">The sequence shown here is derived from an EMBL/GenBank/DDBJ whole genome shotgun (WGS) entry which is preliminary data.</text>
</comment>